<dbReference type="SMART" id="SM00220">
    <property type="entry name" value="S_TKc"/>
    <property type="match status" value="1"/>
</dbReference>
<dbReference type="RefSeq" id="XP_043186808.1">
    <property type="nucleotide sequence ID" value="XM_043332047.1"/>
</dbReference>
<dbReference type="PANTHER" id="PTHR44329:SF214">
    <property type="entry name" value="PROTEIN KINASE DOMAIN-CONTAINING PROTEIN"/>
    <property type="match status" value="1"/>
</dbReference>
<evidence type="ECO:0000313" key="3">
    <source>
        <dbReference type="Proteomes" id="UP000650533"/>
    </source>
</evidence>
<dbReference type="Pfam" id="PF00069">
    <property type="entry name" value="Pkinase"/>
    <property type="match status" value="1"/>
</dbReference>
<accession>A0A8H8PA44</accession>
<dbReference type="InterPro" id="IPR001245">
    <property type="entry name" value="Ser-Thr/Tyr_kinase_cat_dom"/>
</dbReference>
<dbReference type="Gene3D" id="1.10.510.10">
    <property type="entry name" value="Transferase(Phosphotransferase) domain 1"/>
    <property type="match status" value="2"/>
</dbReference>
<dbReference type="InterPro" id="IPR000719">
    <property type="entry name" value="Prot_kinase_dom"/>
</dbReference>
<dbReference type="AlphaFoldDB" id="A0A8H8PA44"/>
<dbReference type="GeneID" id="67034510"/>
<dbReference type="CDD" id="cd00180">
    <property type="entry name" value="PKc"/>
    <property type="match status" value="1"/>
</dbReference>
<dbReference type="GO" id="GO:0005524">
    <property type="term" value="F:ATP binding"/>
    <property type="evidence" value="ECO:0007669"/>
    <property type="project" value="UniProtKB-KW"/>
</dbReference>
<evidence type="ECO:0000259" key="1">
    <source>
        <dbReference type="PROSITE" id="PS50011"/>
    </source>
</evidence>
<dbReference type="Proteomes" id="UP000650533">
    <property type="component" value="Chromosome 15"/>
</dbReference>
<sequence length="591" mass="66773">MPINEIMVHLQEHGCKNVTEDLDLHKCSQYPVASGGFGDVFYGTLRNGSPVAIKCLRIFVGTQEEEGKRQLRRAAHEIYIWSKCDHPHVLDLVGVAQYQERIAMVSPWMPRGNLTWYLSQNPHADRHQMCVQITDGVAYLHDRGIVHGDIKGLNVLVSEEHIPMLTDFGTSSLSNYTLQFTRGTGSGVTATVRYTAPEILMEETKLTTEGDIYGLGMTMLEITTGRPPYHESVNEAIIVRKITTGVHPARPKHDLMGSKDQSNVLWKLFENCWAFDPCQRPKAIELLDKLRTLVRPTMRFDVIEETMTTGEILLCLYYHGCKTVTEAPNLQRWPPISDPESQYMLSRNDELAFKGAILSGFAQKSSQEHFQQSLAYEAYIWSRCNHPHILNLIGVARIQDSLAMVSPWIGYGRLTDYITRNKGIRDCCKVSTQVADAVAYLHSNQIIHWNINISNLLVADHECIKLCGFEKARIYRQELLGFPGLLPDSCESMELFGYLQGIEIGMLGTTILSIIISGRSGIGRSLLSSEFTIRGKLERPDQYFPINDQGNLLWSLVNNCWNANEWLRPTAATVRDAMSTFSDESIWKSDI</sequence>
<dbReference type="InterPro" id="IPR008271">
    <property type="entry name" value="Ser/Thr_kinase_AS"/>
</dbReference>
<dbReference type="Pfam" id="PF07714">
    <property type="entry name" value="PK_Tyr_Ser-Thr"/>
    <property type="match status" value="1"/>
</dbReference>
<dbReference type="GO" id="GO:0004674">
    <property type="term" value="F:protein serine/threonine kinase activity"/>
    <property type="evidence" value="ECO:0007669"/>
    <property type="project" value="TreeGrafter"/>
</dbReference>
<keyword evidence="2" id="KW-0808">Transferase</keyword>
<feature type="domain" description="Protein kinase" evidence="1">
    <location>
        <begin position="298"/>
        <end position="581"/>
    </location>
</feature>
<dbReference type="PANTHER" id="PTHR44329">
    <property type="entry name" value="SERINE/THREONINE-PROTEIN KINASE TNNI3K-RELATED"/>
    <property type="match status" value="1"/>
</dbReference>
<reference evidence="2" key="1">
    <citation type="submission" date="2020-05" db="EMBL/GenBank/DDBJ databases">
        <title>Evolutionary and genomic comparisons of hybrid uninucleate and nonhybrid Rhizoctonia fungi.</title>
        <authorList>
            <person name="Li C."/>
            <person name="Chen X."/>
        </authorList>
    </citation>
    <scope>NUCLEOTIDE SEQUENCE</scope>
    <source>
        <strain evidence="2">AG-1 IA</strain>
    </source>
</reference>
<dbReference type="InterPro" id="IPR011009">
    <property type="entry name" value="Kinase-like_dom_sf"/>
</dbReference>
<dbReference type="PROSITE" id="PS50011">
    <property type="entry name" value="PROTEIN_KINASE_DOM"/>
    <property type="match status" value="2"/>
</dbReference>
<proteinExistence type="predicted"/>
<dbReference type="PROSITE" id="PS00108">
    <property type="entry name" value="PROTEIN_KINASE_ST"/>
    <property type="match status" value="1"/>
</dbReference>
<gene>
    <name evidence="2" type="ORF">RhiXN_12232</name>
</gene>
<protein>
    <submittedName>
        <fullName evidence="2">Tyrosine kinase specific for activated</fullName>
    </submittedName>
</protein>
<dbReference type="SUPFAM" id="SSF56112">
    <property type="entry name" value="Protein kinase-like (PK-like)"/>
    <property type="match status" value="2"/>
</dbReference>
<dbReference type="EMBL" id="CP059672">
    <property type="protein sequence ID" value="QRW26571.1"/>
    <property type="molecule type" value="Genomic_DNA"/>
</dbReference>
<keyword evidence="2" id="KW-0418">Kinase</keyword>
<dbReference type="KEGG" id="rsx:RhiXN_12232"/>
<evidence type="ECO:0000313" key="2">
    <source>
        <dbReference type="EMBL" id="QRW26571.1"/>
    </source>
</evidence>
<dbReference type="InterPro" id="IPR051681">
    <property type="entry name" value="Ser/Thr_Kinases-Pseudokinases"/>
</dbReference>
<name>A0A8H8PA44_9AGAM</name>
<organism evidence="2 3">
    <name type="scientific">Rhizoctonia solani</name>
    <dbReference type="NCBI Taxonomy" id="456999"/>
    <lineage>
        <taxon>Eukaryota</taxon>
        <taxon>Fungi</taxon>
        <taxon>Dikarya</taxon>
        <taxon>Basidiomycota</taxon>
        <taxon>Agaricomycotina</taxon>
        <taxon>Agaricomycetes</taxon>
        <taxon>Cantharellales</taxon>
        <taxon>Ceratobasidiaceae</taxon>
        <taxon>Rhizoctonia</taxon>
    </lineage>
</organism>
<feature type="domain" description="Protein kinase" evidence="1">
    <location>
        <begin position="26"/>
        <end position="298"/>
    </location>
</feature>